<dbReference type="PANTHER" id="PTHR33889">
    <property type="entry name" value="OS04G0681850 PROTEIN"/>
    <property type="match status" value="1"/>
</dbReference>
<dbReference type="EMBL" id="JALNTZ010000009">
    <property type="protein sequence ID" value="KAJ3641755.1"/>
    <property type="molecule type" value="Genomic_DNA"/>
</dbReference>
<dbReference type="InterPro" id="IPR056671">
    <property type="entry name" value="DUF7769"/>
</dbReference>
<evidence type="ECO:0000259" key="1">
    <source>
        <dbReference type="Pfam" id="PF24964"/>
    </source>
</evidence>
<comment type="caution">
    <text evidence="2">The sequence shown here is derived from an EMBL/GenBank/DDBJ whole genome shotgun (WGS) entry which is preliminary data.</text>
</comment>
<reference evidence="2" key="1">
    <citation type="journal article" date="2023" name="G3 (Bethesda)">
        <title>Whole genome assemblies of Zophobas morio and Tenebrio molitor.</title>
        <authorList>
            <person name="Kaur S."/>
            <person name="Stinson S.A."/>
            <person name="diCenzo G.C."/>
        </authorList>
    </citation>
    <scope>NUCLEOTIDE SEQUENCE</scope>
    <source>
        <strain evidence="2">QUZm001</strain>
    </source>
</reference>
<keyword evidence="3" id="KW-1185">Reference proteome</keyword>
<gene>
    <name evidence="2" type="ORF">Zmor_028234</name>
</gene>
<proteinExistence type="predicted"/>
<sequence>MENFEVKNAALQVRASKYKQLTVEERNGILQDLLQLRKRQKLKHGAINEVAADFDVTRLTVFRIWHAAQRQYNEGKVCADVSSKKKRKCGRKRKDYSTNLAAIPGIAYNRRGTSRSLSSAVDILKSTLFDIFKQGAHLRQTTLVSSQEALDKTHLCLN</sequence>
<organism evidence="2 3">
    <name type="scientific">Zophobas morio</name>
    <dbReference type="NCBI Taxonomy" id="2755281"/>
    <lineage>
        <taxon>Eukaryota</taxon>
        <taxon>Metazoa</taxon>
        <taxon>Ecdysozoa</taxon>
        <taxon>Arthropoda</taxon>
        <taxon>Hexapoda</taxon>
        <taxon>Insecta</taxon>
        <taxon>Pterygota</taxon>
        <taxon>Neoptera</taxon>
        <taxon>Endopterygota</taxon>
        <taxon>Coleoptera</taxon>
        <taxon>Polyphaga</taxon>
        <taxon>Cucujiformia</taxon>
        <taxon>Tenebrionidae</taxon>
        <taxon>Zophobas</taxon>
    </lineage>
</organism>
<feature type="domain" description="DUF7769" evidence="1">
    <location>
        <begin position="21"/>
        <end position="74"/>
    </location>
</feature>
<dbReference type="Proteomes" id="UP001168821">
    <property type="component" value="Unassembled WGS sequence"/>
</dbReference>
<dbReference type="Pfam" id="PF24964">
    <property type="entry name" value="DUF7769"/>
    <property type="match status" value="1"/>
</dbReference>
<protein>
    <recommendedName>
        <fullName evidence="1">DUF7769 domain-containing protein</fullName>
    </recommendedName>
</protein>
<dbReference type="PANTHER" id="PTHR33889:SF7">
    <property type="entry name" value="OS04G0681850 PROTEIN"/>
    <property type="match status" value="1"/>
</dbReference>
<accession>A0AA38HPW3</accession>
<evidence type="ECO:0000313" key="2">
    <source>
        <dbReference type="EMBL" id="KAJ3641755.1"/>
    </source>
</evidence>
<dbReference type="AlphaFoldDB" id="A0AA38HPW3"/>
<evidence type="ECO:0000313" key="3">
    <source>
        <dbReference type="Proteomes" id="UP001168821"/>
    </source>
</evidence>
<name>A0AA38HPW3_9CUCU</name>